<keyword evidence="1" id="KW-0479">Metal-binding</keyword>
<dbReference type="InterPro" id="IPR050231">
    <property type="entry name" value="Iron_ascorbate_oxido_reductase"/>
</dbReference>
<dbReference type="InterPro" id="IPR027443">
    <property type="entry name" value="IPNS-like_sf"/>
</dbReference>
<protein>
    <recommendedName>
        <fullName evidence="2">Fe2OG dioxygenase domain-containing protein</fullName>
    </recommendedName>
</protein>
<gene>
    <name evidence="3" type="ORF">BC936DRAFT_143734</name>
</gene>
<proteinExistence type="inferred from homology"/>
<accession>A0A433DM85</accession>
<keyword evidence="1" id="KW-0408">Iron</keyword>
<dbReference type="Proteomes" id="UP000268093">
    <property type="component" value="Unassembled WGS sequence"/>
</dbReference>
<dbReference type="Gene3D" id="2.60.120.330">
    <property type="entry name" value="B-lactam Antibiotic, Isopenicillin N Synthase, Chain"/>
    <property type="match status" value="1"/>
</dbReference>
<dbReference type="InterPro" id="IPR044861">
    <property type="entry name" value="IPNS-like_FE2OG_OXY"/>
</dbReference>
<reference evidence="3 4" key="1">
    <citation type="journal article" date="2018" name="New Phytol.">
        <title>Phylogenomics of Endogonaceae and evolution of mycorrhizas within Mucoromycota.</title>
        <authorList>
            <person name="Chang Y."/>
            <person name="Desiro A."/>
            <person name="Na H."/>
            <person name="Sandor L."/>
            <person name="Lipzen A."/>
            <person name="Clum A."/>
            <person name="Barry K."/>
            <person name="Grigoriev I.V."/>
            <person name="Martin F.M."/>
            <person name="Stajich J.E."/>
            <person name="Smith M.E."/>
            <person name="Bonito G."/>
            <person name="Spatafora J.W."/>
        </authorList>
    </citation>
    <scope>NUCLEOTIDE SEQUENCE [LARGE SCALE GENOMIC DNA]</scope>
    <source>
        <strain evidence="3 4">GMNB39</strain>
    </source>
</reference>
<dbReference type="GO" id="GO:0016491">
    <property type="term" value="F:oxidoreductase activity"/>
    <property type="evidence" value="ECO:0007669"/>
    <property type="project" value="UniProtKB-KW"/>
</dbReference>
<dbReference type="PROSITE" id="PS51471">
    <property type="entry name" value="FE2OG_OXY"/>
    <property type="match status" value="1"/>
</dbReference>
<dbReference type="PRINTS" id="PR00682">
    <property type="entry name" value="IPNSYNTHASE"/>
</dbReference>
<evidence type="ECO:0000313" key="3">
    <source>
        <dbReference type="EMBL" id="RUP52000.1"/>
    </source>
</evidence>
<sequence>MEALCGVARRLMRAVALSLELPADFFESTFGTEPHVRMKVIRYPPMGDEVDRPVDHGLGVGPHKDYGFLTVLMQDDVGGLQVQTADGEWIDATPIPNTFVINIGEAFERLTQRCYVATTHRVLNNAAGRDRISVPVFFNPAVDARMPDVRVPDDILALAPARVISDVKEHQLLQDSIYGVNAFKGLSRSHVNVFERWYVVSEEGTVRRKEG</sequence>
<dbReference type="AlphaFoldDB" id="A0A433DM85"/>
<feature type="domain" description="Fe2OG dioxygenase" evidence="2">
    <location>
        <begin position="34"/>
        <end position="140"/>
    </location>
</feature>
<dbReference type="EMBL" id="RBNI01000282">
    <property type="protein sequence ID" value="RUP52000.1"/>
    <property type="molecule type" value="Genomic_DNA"/>
</dbReference>
<dbReference type="PANTHER" id="PTHR47990">
    <property type="entry name" value="2-OXOGLUTARATE (2OG) AND FE(II)-DEPENDENT OXYGENASE SUPERFAMILY PROTEIN-RELATED"/>
    <property type="match status" value="1"/>
</dbReference>
<evidence type="ECO:0000313" key="4">
    <source>
        <dbReference type="Proteomes" id="UP000268093"/>
    </source>
</evidence>
<keyword evidence="4" id="KW-1185">Reference proteome</keyword>
<evidence type="ECO:0000259" key="2">
    <source>
        <dbReference type="PROSITE" id="PS51471"/>
    </source>
</evidence>
<name>A0A433DM85_9FUNG</name>
<dbReference type="InterPro" id="IPR005123">
    <property type="entry name" value="Oxoglu/Fe-dep_dioxygenase_dom"/>
</dbReference>
<dbReference type="SUPFAM" id="SSF51197">
    <property type="entry name" value="Clavaminate synthase-like"/>
    <property type="match status" value="1"/>
</dbReference>
<comment type="similarity">
    <text evidence="1">Belongs to the iron/ascorbate-dependent oxidoreductase family.</text>
</comment>
<organism evidence="3 4">
    <name type="scientific">Jimgerdemannia flammicorona</name>
    <dbReference type="NCBI Taxonomy" id="994334"/>
    <lineage>
        <taxon>Eukaryota</taxon>
        <taxon>Fungi</taxon>
        <taxon>Fungi incertae sedis</taxon>
        <taxon>Mucoromycota</taxon>
        <taxon>Mucoromycotina</taxon>
        <taxon>Endogonomycetes</taxon>
        <taxon>Endogonales</taxon>
        <taxon>Endogonaceae</taxon>
        <taxon>Jimgerdemannia</taxon>
    </lineage>
</organism>
<dbReference type="GO" id="GO:0046872">
    <property type="term" value="F:metal ion binding"/>
    <property type="evidence" value="ECO:0007669"/>
    <property type="project" value="UniProtKB-KW"/>
</dbReference>
<evidence type="ECO:0000256" key="1">
    <source>
        <dbReference type="RuleBase" id="RU003682"/>
    </source>
</evidence>
<keyword evidence="1" id="KW-0560">Oxidoreductase</keyword>
<comment type="caution">
    <text evidence="3">The sequence shown here is derived from an EMBL/GenBank/DDBJ whole genome shotgun (WGS) entry which is preliminary data.</text>
</comment>
<dbReference type="Pfam" id="PF03171">
    <property type="entry name" value="2OG-FeII_Oxy"/>
    <property type="match status" value="1"/>
</dbReference>
<dbReference type="OrthoDB" id="288590at2759"/>